<name>A0A9N9QWI5_9NEOP</name>
<reference evidence="2" key="2">
    <citation type="submission" date="2022-10" db="EMBL/GenBank/DDBJ databases">
        <authorList>
            <consortium name="ENA_rothamsted_submissions"/>
            <consortium name="culmorum"/>
            <person name="King R."/>
        </authorList>
    </citation>
    <scope>NUCLEOTIDE SEQUENCE</scope>
</reference>
<evidence type="ECO:0000313" key="3">
    <source>
        <dbReference type="Proteomes" id="UP001153714"/>
    </source>
</evidence>
<keyword evidence="3" id="KW-1185">Reference proteome</keyword>
<reference evidence="2" key="1">
    <citation type="submission" date="2021-12" db="EMBL/GenBank/DDBJ databases">
        <authorList>
            <person name="King R."/>
        </authorList>
    </citation>
    <scope>NUCLEOTIDE SEQUENCE</scope>
</reference>
<proteinExistence type="predicted"/>
<accession>A0A9N9QWI5</accession>
<evidence type="ECO:0000313" key="2">
    <source>
        <dbReference type="EMBL" id="CAG9784781.1"/>
    </source>
</evidence>
<protein>
    <submittedName>
        <fullName evidence="2">Uncharacterized protein</fullName>
    </submittedName>
</protein>
<sequence>MSQQAEDPAPEPELGPSEGGGRALHMRSFKLRFAAHREPGRSNFSAIKPLGLPATVADAPQRVERHKALTEAEEAALNRVRAMFTRGPRDKYGWWWDQASKIATTTFSDRRLNHHIQDSSWLKTRLLILAADDKLKQR</sequence>
<dbReference type="Proteomes" id="UP001153714">
    <property type="component" value="Chromosome 13"/>
</dbReference>
<dbReference type="EMBL" id="OU893344">
    <property type="protein sequence ID" value="CAG9784781.1"/>
    <property type="molecule type" value="Genomic_DNA"/>
</dbReference>
<gene>
    <name evidence="2" type="ORF">DIATSA_LOCUS2854</name>
</gene>
<organism evidence="2 3">
    <name type="scientific">Diatraea saccharalis</name>
    <name type="common">sugarcane borer</name>
    <dbReference type="NCBI Taxonomy" id="40085"/>
    <lineage>
        <taxon>Eukaryota</taxon>
        <taxon>Metazoa</taxon>
        <taxon>Ecdysozoa</taxon>
        <taxon>Arthropoda</taxon>
        <taxon>Hexapoda</taxon>
        <taxon>Insecta</taxon>
        <taxon>Pterygota</taxon>
        <taxon>Neoptera</taxon>
        <taxon>Endopterygota</taxon>
        <taxon>Lepidoptera</taxon>
        <taxon>Glossata</taxon>
        <taxon>Ditrysia</taxon>
        <taxon>Pyraloidea</taxon>
        <taxon>Crambidae</taxon>
        <taxon>Crambinae</taxon>
        <taxon>Diatraea</taxon>
    </lineage>
</organism>
<dbReference type="OrthoDB" id="5426351at2759"/>
<evidence type="ECO:0000256" key="1">
    <source>
        <dbReference type="SAM" id="MobiDB-lite"/>
    </source>
</evidence>
<dbReference type="AlphaFoldDB" id="A0A9N9QWI5"/>
<feature type="region of interest" description="Disordered" evidence="1">
    <location>
        <begin position="1"/>
        <end position="22"/>
    </location>
</feature>